<feature type="domain" description="Gp5/Type VI secretion system Vgr protein OB-fold" evidence="4">
    <location>
        <begin position="385"/>
        <end position="452"/>
    </location>
</feature>
<dbReference type="InterPro" id="IPR037026">
    <property type="entry name" value="Vgr_OB-fold_dom_sf"/>
</dbReference>
<name>A0A2U2BJ23_ALCFA</name>
<keyword evidence="3" id="KW-0964">Secreted</keyword>
<comment type="similarity">
    <text evidence="2">Belongs to the VgrG protein family.</text>
</comment>
<dbReference type="InterPro" id="IPR050708">
    <property type="entry name" value="T6SS_VgrG/RHS"/>
</dbReference>
<dbReference type="InterPro" id="IPR054030">
    <property type="entry name" value="Gp5_Vgr_C"/>
</dbReference>
<accession>A0A2U2BJ23</accession>
<dbReference type="SUPFAM" id="SSF69255">
    <property type="entry name" value="gp5 N-terminal domain-like"/>
    <property type="match status" value="1"/>
</dbReference>
<reference evidence="6 8" key="1">
    <citation type="submission" date="2018-05" db="EMBL/GenBank/DDBJ databases">
        <title>Genome Sequence of an Efficient Indole-Degrading Bacterium, Alcaligenes sp.YBY.</title>
        <authorList>
            <person name="Yang B."/>
        </authorList>
    </citation>
    <scope>NUCLEOTIDE SEQUENCE [LARGE SCALE GENOMIC DNA]</scope>
    <source>
        <strain evidence="6 8">YBY</strain>
    </source>
</reference>
<dbReference type="STRING" id="511.UZ73_12210"/>
<sequence length="783" mass="87166">MLTERLVQVHSPLGPEVLLFQALQGREALSQPFELQVDVVCNTPLLDLRSLLGESLSLEIKTPFAVPRFLDGRISAFRLMGKTGRSDRFYTYRATLRPWLWFLSQNMDSRIFQEKTVPEVLQDVLGRYPFAWESRLTQDYPRQTYCVQYQESDFQFVSRLMEREGIYYWFEHRNGAHTLVMADDAGQHAAAPWLSELPFVSPDRVAHPDVEHIHAWHPYEQVTPGRYATADYDYCKPGASLDATRSNPAEHALGDLEVYEWAGGYTEPQHGEHYSRLRLEALQAVRSQAQAQTNARGVAPGYLLSVRNHPRPEDNRDYLVTQVDYDFLDVGHTGESGMASHYFIDFLVIPSSQPYRPLRRTPIPRTYGPQTAKVVGKSGEQLWTDQYGRIKVQFLWDRYGQANENSSCWLRVSSPWAGGGFGGIQLPRVGDEVIVDFLGGDPDRPIAVGRVYNASNMPPWNLPDNATQSGFLSRSKDGDPSNANAFMFEDRAGQERIWLHAERNLDTEVEGDETHTVDGNRTTVVTGHDTLSVMATRTTTVQDLETETFNSGVVRTVIGDLVETIEGEQTRTHTGDVTRTVTGNVTDTLTGDLTRTITGDVTHTVTGEVTDLITGTRDSTQTGDYARTITGAVDYTVTGDVKETVTGDVDLTTTGNVTDTLTGNLTKSISGPVDITASTGVNITTPSWKVNVTGIEKWWIPHTEKVTGFRLNGTISSLDAWGIRAQGYLVNFQAAVMKMDHSAFKDEKAYAAIKTSAVYLGKQAVRVGSSALRLAKSGLHIFF</sequence>
<dbReference type="Pfam" id="PF04717">
    <property type="entry name" value="Phage_base_V"/>
    <property type="match status" value="1"/>
</dbReference>
<dbReference type="Proteomes" id="UP001211866">
    <property type="component" value="Chromosome"/>
</dbReference>
<dbReference type="InterPro" id="IPR006533">
    <property type="entry name" value="T6SS_Vgr_RhsGE"/>
</dbReference>
<dbReference type="Gene3D" id="2.30.110.50">
    <property type="match status" value="1"/>
</dbReference>
<dbReference type="PANTHER" id="PTHR32305">
    <property type="match status" value="1"/>
</dbReference>
<dbReference type="Pfam" id="PF22178">
    <property type="entry name" value="Gp5_trimer_C"/>
    <property type="match status" value="1"/>
</dbReference>
<evidence type="ECO:0000313" key="7">
    <source>
        <dbReference type="EMBL" id="WBM37946.1"/>
    </source>
</evidence>
<feature type="domain" description="Gp5/Type VI secretion system Vgr C-terminal trimerisation" evidence="5">
    <location>
        <begin position="469"/>
        <end position="576"/>
    </location>
</feature>
<evidence type="ECO:0000313" key="9">
    <source>
        <dbReference type="Proteomes" id="UP001211866"/>
    </source>
</evidence>
<protein>
    <submittedName>
        <fullName evidence="6">Type VI secretion system tip protein VgrG</fullName>
    </submittedName>
</protein>
<evidence type="ECO:0000256" key="2">
    <source>
        <dbReference type="ARBA" id="ARBA00005558"/>
    </source>
</evidence>
<evidence type="ECO:0000259" key="4">
    <source>
        <dbReference type="Pfam" id="PF04717"/>
    </source>
</evidence>
<dbReference type="GO" id="GO:0005576">
    <property type="term" value="C:extracellular region"/>
    <property type="evidence" value="ECO:0007669"/>
    <property type="project" value="UniProtKB-SubCell"/>
</dbReference>
<dbReference type="InterPro" id="IPR006531">
    <property type="entry name" value="Gp5/Vgr_OB"/>
</dbReference>
<dbReference type="AlphaFoldDB" id="A0A2U2BJ23"/>
<dbReference type="OrthoDB" id="1907165at2"/>
<dbReference type="Gene3D" id="3.55.50.10">
    <property type="entry name" value="Baseplate protein-like domains"/>
    <property type="match status" value="1"/>
</dbReference>
<dbReference type="RefSeq" id="WP_042485763.1">
    <property type="nucleotide sequence ID" value="NZ_CAXOKM010000001.1"/>
</dbReference>
<dbReference type="SUPFAM" id="SSF69279">
    <property type="entry name" value="Phage tail proteins"/>
    <property type="match status" value="2"/>
</dbReference>
<reference evidence="6 8" key="2">
    <citation type="submission" date="2018-05" db="EMBL/GenBank/DDBJ databases">
        <authorList>
            <person name="Lanie J.A."/>
            <person name="Ng W.-L."/>
            <person name="Kazmierczak K.M."/>
            <person name="Andrzejewski T.M."/>
            <person name="Davidsen T.M."/>
            <person name="Wayne K.J."/>
            <person name="Tettelin H."/>
            <person name="Glass J.I."/>
            <person name="Rusch D."/>
            <person name="Podicherti R."/>
            <person name="Tsui H.-C.T."/>
            <person name="Winkler M.E."/>
        </authorList>
    </citation>
    <scope>NUCLEOTIDE SEQUENCE [LARGE SCALE GENOMIC DNA]</scope>
    <source>
        <strain evidence="6 8">YBY</strain>
    </source>
</reference>
<dbReference type="Proteomes" id="UP000245216">
    <property type="component" value="Unassembled WGS sequence"/>
</dbReference>
<proteinExistence type="inferred from homology"/>
<dbReference type="EMBL" id="CP096916">
    <property type="protein sequence ID" value="WBM37946.1"/>
    <property type="molecule type" value="Genomic_DNA"/>
</dbReference>
<dbReference type="Gene3D" id="4.10.220.110">
    <property type="match status" value="1"/>
</dbReference>
<keyword evidence="9" id="KW-1185">Reference proteome</keyword>
<evidence type="ECO:0000313" key="6">
    <source>
        <dbReference type="EMBL" id="PWE14018.1"/>
    </source>
</evidence>
<evidence type="ECO:0000259" key="5">
    <source>
        <dbReference type="Pfam" id="PF22178"/>
    </source>
</evidence>
<evidence type="ECO:0000256" key="3">
    <source>
        <dbReference type="ARBA" id="ARBA00022525"/>
    </source>
</evidence>
<dbReference type="SUPFAM" id="SSF69349">
    <property type="entry name" value="Phage fibre proteins"/>
    <property type="match status" value="1"/>
</dbReference>
<dbReference type="NCBIfam" id="TIGR01646">
    <property type="entry name" value="vgr_GE"/>
    <property type="match status" value="1"/>
</dbReference>
<organism evidence="6 8">
    <name type="scientific">Alcaligenes faecalis</name>
    <dbReference type="NCBI Taxonomy" id="511"/>
    <lineage>
        <taxon>Bacteria</taxon>
        <taxon>Pseudomonadati</taxon>
        <taxon>Pseudomonadota</taxon>
        <taxon>Betaproteobacteria</taxon>
        <taxon>Burkholderiales</taxon>
        <taxon>Alcaligenaceae</taxon>
        <taxon>Alcaligenes</taxon>
    </lineage>
</organism>
<evidence type="ECO:0000313" key="8">
    <source>
        <dbReference type="Proteomes" id="UP000245216"/>
    </source>
</evidence>
<reference evidence="7 9" key="3">
    <citation type="submission" date="2022-05" db="EMBL/GenBank/DDBJ databases">
        <title>Complete sequence of strain NY11312.</title>
        <authorList>
            <person name="Zhou D."/>
        </authorList>
    </citation>
    <scope>NUCLEOTIDE SEQUENCE [LARGE SCALE GENOMIC DNA]</scope>
    <source>
        <strain evidence="7 9">NY11312</strain>
    </source>
</reference>
<gene>
    <name evidence="7" type="primary">vgrG</name>
    <name evidence="6" type="ORF">DF183_12750</name>
    <name evidence="7" type="ORF">M2J83_19470</name>
</gene>
<dbReference type="NCBIfam" id="TIGR03361">
    <property type="entry name" value="VI_Rhs_Vgr"/>
    <property type="match status" value="1"/>
</dbReference>
<dbReference type="InterPro" id="IPR017847">
    <property type="entry name" value="T6SS_RhsGE_Vgr_subset"/>
</dbReference>
<dbReference type="EMBL" id="QEXO01000003">
    <property type="protein sequence ID" value="PWE14018.1"/>
    <property type="molecule type" value="Genomic_DNA"/>
</dbReference>
<comment type="subcellular location">
    <subcellularLocation>
        <location evidence="1">Secreted</location>
    </subcellularLocation>
</comment>
<dbReference type="Gene3D" id="2.40.50.230">
    <property type="entry name" value="Gp5 N-terminal domain"/>
    <property type="match status" value="1"/>
</dbReference>
<evidence type="ECO:0000256" key="1">
    <source>
        <dbReference type="ARBA" id="ARBA00004613"/>
    </source>
</evidence>
<dbReference type="Pfam" id="PF05954">
    <property type="entry name" value="Phage_GPD"/>
    <property type="match status" value="1"/>
</dbReference>
<dbReference type="PANTHER" id="PTHR32305:SF15">
    <property type="entry name" value="PROTEIN RHSA-RELATED"/>
    <property type="match status" value="1"/>
</dbReference>